<evidence type="ECO:0000313" key="2">
    <source>
        <dbReference type="EMBL" id="MEH7827087.1"/>
    </source>
</evidence>
<reference evidence="2" key="1">
    <citation type="submission" date="2024-02" db="EMBL/GenBank/DDBJ databases">
        <title>Genome sequences of strain Gemmobacter sp. JM10B15.</title>
        <authorList>
            <person name="Zhang M."/>
        </authorList>
    </citation>
    <scope>NUCLEOTIDE SEQUENCE</scope>
    <source>
        <strain evidence="2">JM10B15</strain>
    </source>
</reference>
<protein>
    <recommendedName>
        <fullName evidence="4">DUF2059 domain-containing protein</fullName>
    </recommendedName>
</protein>
<proteinExistence type="predicted"/>
<dbReference type="RefSeq" id="WP_335419230.1">
    <property type="nucleotide sequence ID" value="NZ_JBALHR010000001.1"/>
</dbReference>
<feature type="signal peptide" evidence="1">
    <location>
        <begin position="1"/>
        <end position="23"/>
    </location>
</feature>
<organism evidence="2 3">
    <name type="scientific">Gemmobacter denitrificans</name>
    <dbReference type="NCBI Taxonomy" id="3123040"/>
    <lineage>
        <taxon>Bacteria</taxon>
        <taxon>Pseudomonadati</taxon>
        <taxon>Pseudomonadota</taxon>
        <taxon>Alphaproteobacteria</taxon>
        <taxon>Rhodobacterales</taxon>
        <taxon>Paracoccaceae</taxon>
        <taxon>Gemmobacter</taxon>
    </lineage>
</organism>
<dbReference type="EMBL" id="JBALHR010000001">
    <property type="protein sequence ID" value="MEH7827087.1"/>
    <property type="molecule type" value="Genomic_DNA"/>
</dbReference>
<comment type="caution">
    <text evidence="2">The sequence shown here is derived from an EMBL/GenBank/DDBJ whole genome shotgun (WGS) entry which is preliminary data.</text>
</comment>
<gene>
    <name evidence="2" type="ORF">V6590_02895</name>
</gene>
<dbReference type="Proteomes" id="UP001431963">
    <property type="component" value="Unassembled WGS sequence"/>
</dbReference>
<accession>A0ABU8BQW6</accession>
<keyword evidence="3" id="KW-1185">Reference proteome</keyword>
<evidence type="ECO:0000256" key="1">
    <source>
        <dbReference type="SAM" id="SignalP"/>
    </source>
</evidence>
<name>A0ABU8BQW6_9RHOB</name>
<sequence length="288" mass="31555">MVSRLIFAVLASLAAIPGLPAAAQVTPPGIGNDTRDQVQNLMRILQMDQVIEVMQAEGLDYGATLRTEMFPEKAGAGWSAAVATIYDPQRMTAEFETALAREMARTPEAFAEADRFFGDDRGQRIIMLEIEARRALMDEATEALAREAADRLPTEQAARHEALKQFVAANDLIELNVMGALNANLAFYRGLAAGGAFGDAMTESDMLAEVWGQEADVRAETESWLWSYLGLAYQPLSDEDLQAYYDFSRSEAGRALNHAVFAAFDAVFVRISEDLGRAAARMMQGEDI</sequence>
<feature type="chain" id="PRO_5046630858" description="DUF2059 domain-containing protein" evidence="1">
    <location>
        <begin position="24"/>
        <end position="288"/>
    </location>
</feature>
<keyword evidence="1" id="KW-0732">Signal</keyword>
<evidence type="ECO:0008006" key="4">
    <source>
        <dbReference type="Google" id="ProtNLM"/>
    </source>
</evidence>
<evidence type="ECO:0000313" key="3">
    <source>
        <dbReference type="Proteomes" id="UP001431963"/>
    </source>
</evidence>